<comment type="similarity">
    <text evidence="3">Belongs to the PMEI family.</text>
</comment>
<dbReference type="Proteomes" id="UP001291926">
    <property type="component" value="Unassembled WGS sequence"/>
</dbReference>
<dbReference type="InterPro" id="IPR006501">
    <property type="entry name" value="Pectinesterase_inhib_dom"/>
</dbReference>
<dbReference type="NCBIfam" id="TIGR01614">
    <property type="entry name" value="PME_inhib"/>
    <property type="match status" value="1"/>
</dbReference>
<evidence type="ECO:0000313" key="7">
    <source>
        <dbReference type="Proteomes" id="UP001291926"/>
    </source>
</evidence>
<gene>
    <name evidence="6" type="ORF">RD792_006583</name>
</gene>
<dbReference type="PANTHER" id="PTHR36710:SF18">
    <property type="entry name" value="PECTINESTERASE INHIBITOR 5-RELATED"/>
    <property type="match status" value="1"/>
</dbReference>
<dbReference type="Pfam" id="PF04043">
    <property type="entry name" value="PMEI"/>
    <property type="match status" value="1"/>
</dbReference>
<dbReference type="Gene3D" id="1.20.140.40">
    <property type="entry name" value="Invertase/pectin methylesterase inhibitor family protein"/>
    <property type="match status" value="1"/>
</dbReference>
<reference evidence="6 7" key="1">
    <citation type="journal article" date="2023" name="bioRxiv">
        <title>Genome report: Whole genome sequence and annotation of Penstemon davidsonii.</title>
        <authorList>
            <person name="Ostevik K.L."/>
            <person name="Alabady M."/>
            <person name="Zhang M."/>
            <person name="Rausher M.D."/>
        </authorList>
    </citation>
    <scope>NUCLEOTIDE SEQUENCE [LARGE SCALE GENOMIC DNA]</scope>
    <source>
        <strain evidence="6">DNT005</strain>
        <tissue evidence="6">Whole leaf</tissue>
    </source>
</reference>
<evidence type="ECO:0000256" key="2">
    <source>
        <dbReference type="ARBA" id="ARBA00023157"/>
    </source>
</evidence>
<feature type="signal peptide" evidence="4">
    <location>
        <begin position="1"/>
        <end position="20"/>
    </location>
</feature>
<keyword evidence="1 4" id="KW-0732">Signal</keyword>
<organism evidence="6 7">
    <name type="scientific">Penstemon davidsonii</name>
    <dbReference type="NCBI Taxonomy" id="160366"/>
    <lineage>
        <taxon>Eukaryota</taxon>
        <taxon>Viridiplantae</taxon>
        <taxon>Streptophyta</taxon>
        <taxon>Embryophyta</taxon>
        <taxon>Tracheophyta</taxon>
        <taxon>Spermatophyta</taxon>
        <taxon>Magnoliopsida</taxon>
        <taxon>eudicotyledons</taxon>
        <taxon>Gunneridae</taxon>
        <taxon>Pentapetalae</taxon>
        <taxon>asterids</taxon>
        <taxon>lamiids</taxon>
        <taxon>Lamiales</taxon>
        <taxon>Plantaginaceae</taxon>
        <taxon>Cheloneae</taxon>
        <taxon>Penstemon</taxon>
    </lineage>
</organism>
<dbReference type="SMART" id="SM00856">
    <property type="entry name" value="PMEI"/>
    <property type="match status" value="1"/>
</dbReference>
<accession>A0ABR0DC24</accession>
<name>A0ABR0DC24_9LAMI</name>
<evidence type="ECO:0000256" key="1">
    <source>
        <dbReference type="ARBA" id="ARBA00022729"/>
    </source>
</evidence>
<keyword evidence="2" id="KW-1015">Disulfide bond</keyword>
<feature type="chain" id="PRO_5046852286" description="Pectinesterase inhibitor domain-containing protein" evidence="4">
    <location>
        <begin position="21"/>
        <end position="164"/>
    </location>
</feature>
<dbReference type="InterPro" id="IPR052421">
    <property type="entry name" value="PCW_Enzyme_Inhibitor"/>
</dbReference>
<dbReference type="PANTHER" id="PTHR36710">
    <property type="entry name" value="PECTINESTERASE INHIBITOR-LIKE"/>
    <property type="match status" value="1"/>
</dbReference>
<proteinExistence type="inferred from homology"/>
<dbReference type="InterPro" id="IPR035513">
    <property type="entry name" value="Invertase/methylesterase_inhib"/>
</dbReference>
<dbReference type="EMBL" id="JAYDYQ010002195">
    <property type="protein sequence ID" value="KAK4486825.1"/>
    <property type="molecule type" value="Genomic_DNA"/>
</dbReference>
<sequence>MASHILLASIVLAFVYNIQADLISDVCSKSTNPTLCNQALRSDPRSRGADLISLGQIAVAKARDASLATLNVAKSLASGATKGKAESCIENCKDAIFNLNDCSTLLKRFNRGSISDLQTKGSAALTDIDTCDDDFGSTEPPKLKQASQTAQDLIDTTLVIFNRL</sequence>
<evidence type="ECO:0000256" key="3">
    <source>
        <dbReference type="ARBA" id="ARBA00038471"/>
    </source>
</evidence>
<dbReference type="InterPro" id="IPR034086">
    <property type="entry name" value="PMEI_plant"/>
</dbReference>
<keyword evidence="7" id="KW-1185">Reference proteome</keyword>
<dbReference type="CDD" id="cd15797">
    <property type="entry name" value="PMEI"/>
    <property type="match status" value="1"/>
</dbReference>
<dbReference type="SUPFAM" id="SSF101148">
    <property type="entry name" value="Plant invertase/pectin methylesterase inhibitor"/>
    <property type="match status" value="1"/>
</dbReference>
<protein>
    <recommendedName>
        <fullName evidence="5">Pectinesterase inhibitor domain-containing protein</fullName>
    </recommendedName>
</protein>
<evidence type="ECO:0000259" key="5">
    <source>
        <dbReference type="SMART" id="SM00856"/>
    </source>
</evidence>
<feature type="domain" description="Pectinesterase inhibitor" evidence="5">
    <location>
        <begin position="18"/>
        <end position="160"/>
    </location>
</feature>
<comment type="caution">
    <text evidence="6">The sequence shown here is derived from an EMBL/GenBank/DDBJ whole genome shotgun (WGS) entry which is preliminary data.</text>
</comment>
<evidence type="ECO:0000313" key="6">
    <source>
        <dbReference type="EMBL" id="KAK4486825.1"/>
    </source>
</evidence>
<evidence type="ECO:0000256" key="4">
    <source>
        <dbReference type="SAM" id="SignalP"/>
    </source>
</evidence>